<dbReference type="GO" id="GO:0046983">
    <property type="term" value="F:protein dimerization activity"/>
    <property type="evidence" value="ECO:0007669"/>
    <property type="project" value="InterPro"/>
</dbReference>
<protein>
    <submittedName>
        <fullName evidence="5">Uncharacterized protein</fullName>
    </submittedName>
</protein>
<dbReference type="PANTHER" id="PTHR13864">
    <property type="entry name" value="T-CELL ACUTE LYMPHOCYTIC LEUKEMIA/STEM CELL LEUKEMIA-RELATED"/>
    <property type="match status" value="1"/>
</dbReference>
<keyword evidence="2" id="KW-0238">DNA-binding</keyword>
<name>A0A182F9K3_ANOAL</name>
<proteinExistence type="predicted"/>
<dbReference type="InterPro" id="IPR011598">
    <property type="entry name" value="bHLH_dom"/>
</dbReference>
<evidence type="ECO:0000256" key="3">
    <source>
        <dbReference type="ARBA" id="ARBA00023163"/>
    </source>
</evidence>
<dbReference type="EnsemblMetazoa" id="AALB003178-RA">
    <property type="protein sequence ID" value="AALB003178-PA"/>
    <property type="gene ID" value="AALB003178"/>
</dbReference>
<feature type="region of interest" description="Disordered" evidence="4">
    <location>
        <begin position="58"/>
        <end position="96"/>
    </location>
</feature>
<dbReference type="STRING" id="7167.A0A182F9K3"/>
<dbReference type="InterPro" id="IPR036638">
    <property type="entry name" value="HLH_DNA-bd_sf"/>
</dbReference>
<reference evidence="5" key="2">
    <citation type="submission" date="2022-08" db="UniProtKB">
        <authorList>
            <consortium name="EnsemblMetazoa"/>
        </authorList>
    </citation>
    <scope>IDENTIFICATION</scope>
    <source>
        <strain evidence="5">STECLA/ALBI9_A</strain>
    </source>
</reference>
<dbReference type="Pfam" id="PF00010">
    <property type="entry name" value="HLH"/>
    <property type="match status" value="1"/>
</dbReference>
<keyword evidence="1" id="KW-0805">Transcription regulation</keyword>
<dbReference type="Proteomes" id="UP000069272">
    <property type="component" value="Chromosome 2R"/>
</dbReference>
<dbReference type="SUPFAM" id="SSF47459">
    <property type="entry name" value="HLH, helix-loop-helix DNA-binding domain"/>
    <property type="match status" value="1"/>
</dbReference>
<dbReference type="PANTHER" id="PTHR13864:SF15">
    <property type="entry name" value="T-CELL ACUTE LYMPHOCYTIC LEUKEMIA PROTEIN 1 HOMOLOG-RELATED"/>
    <property type="match status" value="1"/>
</dbReference>
<dbReference type="SMART" id="SM00353">
    <property type="entry name" value="HLH"/>
    <property type="match status" value="1"/>
</dbReference>
<keyword evidence="6" id="KW-1185">Reference proteome</keyword>
<dbReference type="GO" id="GO:0000978">
    <property type="term" value="F:RNA polymerase II cis-regulatory region sequence-specific DNA binding"/>
    <property type="evidence" value="ECO:0007669"/>
    <property type="project" value="TreeGrafter"/>
</dbReference>
<evidence type="ECO:0000313" key="6">
    <source>
        <dbReference type="Proteomes" id="UP000069272"/>
    </source>
</evidence>
<accession>A0A182F9K3</accession>
<organism evidence="5 6">
    <name type="scientific">Anopheles albimanus</name>
    <name type="common">New world malaria mosquito</name>
    <dbReference type="NCBI Taxonomy" id="7167"/>
    <lineage>
        <taxon>Eukaryota</taxon>
        <taxon>Metazoa</taxon>
        <taxon>Ecdysozoa</taxon>
        <taxon>Arthropoda</taxon>
        <taxon>Hexapoda</taxon>
        <taxon>Insecta</taxon>
        <taxon>Pterygota</taxon>
        <taxon>Neoptera</taxon>
        <taxon>Endopterygota</taxon>
        <taxon>Diptera</taxon>
        <taxon>Nematocera</taxon>
        <taxon>Culicoidea</taxon>
        <taxon>Culicidae</taxon>
        <taxon>Anophelinae</taxon>
        <taxon>Anopheles</taxon>
    </lineage>
</organism>
<dbReference type="InterPro" id="IPR040238">
    <property type="entry name" value="TAL-like"/>
</dbReference>
<reference evidence="5 6" key="1">
    <citation type="journal article" date="2017" name="G3 (Bethesda)">
        <title>The Physical Genome Mapping of Anopheles albimanus Corrected Scaffold Misassemblies and Identified Interarm Rearrangements in Genus Anopheles.</title>
        <authorList>
            <person name="Artemov G.N."/>
            <person name="Peery A.N."/>
            <person name="Jiang X."/>
            <person name="Tu Z."/>
            <person name="Stegniy V.N."/>
            <person name="Sharakhova M.V."/>
            <person name="Sharakhov I.V."/>
        </authorList>
    </citation>
    <scope>NUCLEOTIDE SEQUENCE [LARGE SCALE GENOMIC DNA]</scope>
    <source>
        <strain evidence="5 6">ALBI9_A</strain>
    </source>
</reference>
<evidence type="ECO:0000256" key="4">
    <source>
        <dbReference type="SAM" id="MobiDB-lite"/>
    </source>
</evidence>
<dbReference type="PROSITE" id="PS50888">
    <property type="entry name" value="BHLH"/>
    <property type="match status" value="1"/>
</dbReference>
<evidence type="ECO:0000313" key="5">
    <source>
        <dbReference type="EnsemblMetazoa" id="AALB003178-PA"/>
    </source>
</evidence>
<feature type="compositionally biased region" description="Basic and acidic residues" evidence="4">
    <location>
        <begin position="103"/>
        <end position="116"/>
    </location>
</feature>
<dbReference type="AlphaFoldDB" id="A0A182F9K3"/>
<dbReference type="FunFam" id="4.10.280.10:FF:000015">
    <property type="entry name" value="T-cell acute lymphocytic leukemia 1"/>
    <property type="match status" value="1"/>
</dbReference>
<dbReference type="GO" id="GO:0000981">
    <property type="term" value="F:DNA-binding transcription factor activity, RNA polymerase II-specific"/>
    <property type="evidence" value="ECO:0007669"/>
    <property type="project" value="InterPro"/>
</dbReference>
<sequence>MDKRISNSIQMSKLPASAKGLLSTFETANANVMAAVLVANTFGTVKSVDEDGKFGEEESLHGRAVAGEGPCFSPHPMHDMSDEDMSDFSSNESDGMEELDAKHVGRDGKTEDDLSDHTTNGSSCGALMPAVLPVIDLAGTKLGIGSSSGNGTGAVVRKMFTNTRERWRQQNVSGAFAELRKLVPTHPPDKKLSKNEILRMAIRYIRLLSNVLEWQKKQEANDRLPLKQRSTQNHLQHSANLLAVGQQSFPQILHSNNNENHFTGNFRENGNNLLMIVSPRNFAKNAASTARALKGAESRAEMGLELEKSKIVSKLGPPAKGGSRSASSFSATGMVSKSRRKLTVPSAALHSAATGVGGHFRPGLHIKTDLMLLPQTCDLGTRSTLAESEIKRERNQHIEHMMPPDVGKDRRNVHDEEIVAKERLGEEIGKKDKF</sequence>
<evidence type="ECO:0000256" key="1">
    <source>
        <dbReference type="ARBA" id="ARBA00023015"/>
    </source>
</evidence>
<dbReference type="CDD" id="cd19708">
    <property type="entry name" value="bHLH_TS_dHLH3B_like"/>
    <property type="match status" value="1"/>
</dbReference>
<feature type="region of interest" description="Disordered" evidence="4">
    <location>
        <begin position="103"/>
        <end position="122"/>
    </location>
</feature>
<evidence type="ECO:0000256" key="2">
    <source>
        <dbReference type="ARBA" id="ARBA00023125"/>
    </source>
</evidence>
<dbReference type="Gene3D" id="4.10.280.10">
    <property type="entry name" value="Helix-loop-helix DNA-binding domain"/>
    <property type="match status" value="1"/>
</dbReference>
<keyword evidence="3" id="KW-0804">Transcription</keyword>
<dbReference type="VEuPathDB" id="VectorBase:AALB20_034606"/>
<dbReference type="VEuPathDB" id="VectorBase:AALB003178"/>